<dbReference type="AlphaFoldDB" id="A0A4R2FE70"/>
<gene>
    <name evidence="1" type="ORF">EDC91_11360</name>
</gene>
<dbReference type="OrthoDB" id="9809963at2"/>
<accession>A0A4R2FE70</accession>
<proteinExistence type="predicted"/>
<evidence type="ECO:0000313" key="2">
    <source>
        <dbReference type="Proteomes" id="UP000294832"/>
    </source>
</evidence>
<reference evidence="1 2" key="1">
    <citation type="submission" date="2019-03" db="EMBL/GenBank/DDBJ databases">
        <title>Freshwater and sediment microbial communities from various areas in North America, analyzing microbe dynamics in response to fracking.</title>
        <authorList>
            <person name="Lamendella R."/>
        </authorList>
    </citation>
    <scope>NUCLEOTIDE SEQUENCE [LARGE SCALE GENOMIC DNA]</scope>
    <source>
        <strain evidence="1 2">74A</strain>
    </source>
</reference>
<sequence length="146" mass="15689">MKSLPIVWQRLVNSEGQTCGRCGGTFDGVLEAVEKLKVILRPLNIEPTVETREIDSDAFRADPSQSNRIWISGKPIEEWLGAQVASSCCDSVCEGSDCRTIEIGNQAFEVIPSDLIIKAALVAASQLVGPEKSGSGCQCDTECCPD</sequence>
<evidence type="ECO:0000313" key="1">
    <source>
        <dbReference type="EMBL" id="TCN83967.1"/>
    </source>
</evidence>
<comment type="caution">
    <text evidence="1">The sequence shown here is derived from an EMBL/GenBank/DDBJ whole genome shotgun (WGS) entry which is preliminary data.</text>
</comment>
<dbReference type="EMBL" id="SLWF01000013">
    <property type="protein sequence ID" value="TCN83967.1"/>
    <property type="molecule type" value="Genomic_DNA"/>
</dbReference>
<dbReference type="Proteomes" id="UP000294832">
    <property type="component" value="Unassembled WGS sequence"/>
</dbReference>
<protein>
    <submittedName>
        <fullName evidence="1">Uncharacterized protein DUF2703</fullName>
    </submittedName>
</protein>
<organism evidence="1 2">
    <name type="scientific">Shewanella fodinae</name>
    <dbReference type="NCBI Taxonomy" id="552357"/>
    <lineage>
        <taxon>Bacteria</taxon>
        <taxon>Pseudomonadati</taxon>
        <taxon>Pseudomonadota</taxon>
        <taxon>Gammaproteobacteria</taxon>
        <taxon>Alteromonadales</taxon>
        <taxon>Shewanellaceae</taxon>
        <taxon>Shewanella</taxon>
    </lineage>
</organism>
<dbReference type="InterPro" id="IPR021219">
    <property type="entry name" value="DUF2703"/>
</dbReference>
<dbReference type="RefSeq" id="WP_133039024.1">
    <property type="nucleotide sequence ID" value="NZ_SLWF01000013.1"/>
</dbReference>
<keyword evidence="2" id="KW-1185">Reference proteome</keyword>
<name>A0A4R2FE70_9GAMM</name>
<dbReference type="Pfam" id="PF10865">
    <property type="entry name" value="DUF2703"/>
    <property type="match status" value="1"/>
</dbReference>